<keyword evidence="6" id="KW-0809">Transit peptide</keyword>
<reference evidence="11" key="1">
    <citation type="journal article" date="2019" name="Gigascience">
        <title>De novo genome assembly of the endangered Acer yangbiense, a plant species with extremely small populations endemic to Yunnan Province, China.</title>
        <authorList>
            <person name="Yang J."/>
            <person name="Wariss H.M."/>
            <person name="Tao L."/>
            <person name="Zhang R."/>
            <person name="Yun Q."/>
            <person name="Hollingsworth P."/>
            <person name="Dao Z."/>
            <person name="Luo G."/>
            <person name="Guo H."/>
            <person name="Ma Y."/>
            <person name="Sun W."/>
        </authorList>
    </citation>
    <scope>NUCLEOTIDE SEQUENCE [LARGE SCALE GENOMIC DNA]</scope>
    <source>
        <strain evidence="11">cv. Malutang</strain>
    </source>
</reference>
<name>A0A5C7H7M8_9ROSI</name>
<dbReference type="OrthoDB" id="204980at2759"/>
<dbReference type="Proteomes" id="UP000323000">
    <property type="component" value="Chromosome 10"/>
</dbReference>
<dbReference type="GO" id="GO:0009507">
    <property type="term" value="C:chloroplast"/>
    <property type="evidence" value="ECO:0007669"/>
    <property type="project" value="UniProtKB-SubCell"/>
</dbReference>
<keyword evidence="4" id="KW-0934">Plastid</keyword>
<dbReference type="Gene3D" id="2.60.40.1180">
    <property type="entry name" value="Golgi alpha-mannosidase II"/>
    <property type="match status" value="2"/>
</dbReference>
<dbReference type="Gene3D" id="3.20.20.80">
    <property type="entry name" value="Glycosidases"/>
    <property type="match status" value="3"/>
</dbReference>
<dbReference type="InterPro" id="IPR014756">
    <property type="entry name" value="Ig_E-set"/>
</dbReference>
<feature type="domain" description="Glycosyl hydrolase family 13 catalytic" evidence="9">
    <location>
        <begin position="276"/>
        <end position="692"/>
    </location>
</feature>
<dbReference type="InterPro" id="IPR006047">
    <property type="entry name" value="GH13_cat_dom"/>
</dbReference>
<gene>
    <name evidence="10" type="ORF">EZV62_021908</name>
</gene>
<dbReference type="CDD" id="cd11326">
    <property type="entry name" value="AmyAc_Glg_debranch"/>
    <property type="match status" value="2"/>
</dbReference>
<keyword evidence="3" id="KW-0150">Chloroplast</keyword>
<dbReference type="Pfam" id="PF00128">
    <property type="entry name" value="Alpha-amylase"/>
    <property type="match status" value="1"/>
</dbReference>
<proteinExistence type="inferred from homology"/>
<dbReference type="GO" id="GO:0005975">
    <property type="term" value="P:carbohydrate metabolic process"/>
    <property type="evidence" value="ECO:0007669"/>
    <property type="project" value="InterPro"/>
</dbReference>
<evidence type="ECO:0000256" key="4">
    <source>
        <dbReference type="ARBA" id="ARBA00022640"/>
    </source>
</evidence>
<sequence>MPLSKPESFQKMISENSHFQVPSPTPSTKMLQHSLPLHSNSTKFSIFASALSHNLAPSSAHDMGLKISKRASSSSSSSSSGNFRKAWGSVKHGTSNVYDQRAQERVLEEEASQISETGLKILQGQAFPLGVSEVDNGINFAIFSQHATAVTLCLSLPKRGNLDELDGGMIELALDPRINKTGDIWHICIEDLPRSNVLYGYRVDGPRSWGQGHRFDGSIVLIDPYAKLIEGRRYFGDAKYKLTKFLGTYDFDSLPFDWGNNYKLPNIPEKDLVVYEMNVRAFTADESSGLDPDIRGSYLGVIKKIPHLLELGINAVELLPVFEFDEFEFQRRPNPRDHMVNTWGYSTINFFAPMSRYANGGGGPLKASRDFKEMVKALHGAGIEVILDVVYNHTNEADDENSYTTSFRGIDNKVYYMVDGNGQLLNFTGCGNTLNCNHPVVMELILDSLRHWAVEYHVDGFRFDLASALCRGADGSPLNAPPVIRAITKDAVLSRCKIIAEPWDCGGLYLVGRFPNWDRWAEWNGKYRDDIRRFIKGDPGMKGSLANRVSGSADLYRVNKRRPYHSINFIIAHDGFTLYDLVSYNCKHNDANGENGNDGCNDNFSWNCGFEGETDDGNIKALRSRQMKNFHLALMISQGTPMMLMGDEYGHTRYGNNNSYGHDTAINKFQWGQLEKRKNSHFRFFAKVIKFRQSHRVFARENFLSKNDVTWHEDNWDNYDSKFLAFTLHDNNGADIYLAFNAHDFFVKASLPSPPPKRRWFRVVDTNLKSPDDFVHEDQPFKWLVEDFQVARIEDLLPLKFAGTKMLQHPLPLHSNSTKFSILASAFSHNLAPSSAHDMGLKISKRASSSSSSSGNFRKAWGSVKHGASNVYDQRAQERVLEEEASQKSETGLKILQGQAFPLGVSEVDNGINFAIFSQHATAVTLCLSLPKRGNLDGLDGGMIELALDPQVNKTGDIWHICIEDLPQSNVLYGYRVDGPRSWGQGHRFDGSIVLIDPYAKLIEGRRYFGDAKYKLTKFLGTYDFDSLPFDWGNNYKLPNIPEKDLVVYEMNVRAFTADESSGLDPDIRGSYLGVIKKVNTWGYSTINFFAPMSRYASGGGGPLKASREFKEMVKALHGAGIEVILDVVYNHTNEADDEKSYTTSFRGIDNKVYYKVDGNGQLLNFTGCGNTLNCNHPVVMELILDSLRHWVVEYHVDGFRFNLASVLCRGADGSPLNDPPLIRAITKDAVLSRCKIIAEPWDCGGLYLVGRFPNWDRWAEWNGKYRDDIRRFIKGDPGMKGSLATRVSGSADLYRVNKRKPHHSINFIIAHDGFTLYDLVSYNCKHNEANGENGNDGCNDNFSWNCGFEGETDDGNIKALRSQQMKNFHLALMISQGTPMMLMGDEYGHTRYGNNNSYGHDTAINNFQWGQLEKRKNSHFRFFAEAIKFRQSHRVFSRENFLSKGNLLHLCVTLLMQNDVTWHEDNWDNYDSKFLAFTLHDNNGADIYLAFNAHDFFVKASLPSPPPKRSWFRVVDTYLKSPDDFVHKGVPGCGSTYDIAPYASILLEAKS</sequence>
<dbReference type="PROSITE" id="PS50890">
    <property type="entry name" value="PUA"/>
    <property type="match status" value="2"/>
</dbReference>
<keyword evidence="11" id="KW-1185">Reference proteome</keyword>
<dbReference type="SUPFAM" id="SSF51011">
    <property type="entry name" value="Glycosyl hydrolase domain"/>
    <property type="match status" value="2"/>
</dbReference>
<evidence type="ECO:0000256" key="8">
    <source>
        <dbReference type="ARBA" id="ARBA00066531"/>
    </source>
</evidence>
<evidence type="ECO:0000256" key="7">
    <source>
        <dbReference type="ARBA" id="ARBA00051664"/>
    </source>
</evidence>
<dbReference type="EC" id="3.2.1.68" evidence="8"/>
<dbReference type="Pfam" id="PF21156">
    <property type="entry name" value="ISOA1-3_C"/>
    <property type="match status" value="2"/>
</dbReference>
<dbReference type="SUPFAM" id="SSF51445">
    <property type="entry name" value="(Trans)glycosidases"/>
    <property type="match status" value="2"/>
</dbReference>
<protein>
    <recommendedName>
        <fullName evidence="8">isoamylase</fullName>
        <ecNumber evidence="8">3.2.1.68</ecNumber>
    </recommendedName>
</protein>
<dbReference type="InterPro" id="IPR013783">
    <property type="entry name" value="Ig-like_fold"/>
</dbReference>
<organism evidence="10 11">
    <name type="scientific">Acer yangbiense</name>
    <dbReference type="NCBI Taxonomy" id="1000413"/>
    <lineage>
        <taxon>Eukaryota</taxon>
        <taxon>Viridiplantae</taxon>
        <taxon>Streptophyta</taxon>
        <taxon>Embryophyta</taxon>
        <taxon>Tracheophyta</taxon>
        <taxon>Spermatophyta</taxon>
        <taxon>Magnoliopsida</taxon>
        <taxon>eudicotyledons</taxon>
        <taxon>Gunneridae</taxon>
        <taxon>Pentapetalae</taxon>
        <taxon>rosids</taxon>
        <taxon>malvids</taxon>
        <taxon>Sapindales</taxon>
        <taxon>Sapindaceae</taxon>
        <taxon>Hippocastanoideae</taxon>
        <taxon>Acereae</taxon>
        <taxon>Acer</taxon>
    </lineage>
</organism>
<dbReference type="Pfam" id="PF02922">
    <property type="entry name" value="CBM_48"/>
    <property type="match status" value="2"/>
</dbReference>
<evidence type="ECO:0000256" key="2">
    <source>
        <dbReference type="ARBA" id="ARBA00008061"/>
    </source>
</evidence>
<comment type="caution">
    <text evidence="10">The sequence shown here is derived from an EMBL/GenBank/DDBJ whole genome shotgun (WGS) entry which is preliminary data.</text>
</comment>
<dbReference type="SUPFAM" id="SSF81296">
    <property type="entry name" value="E set domains"/>
    <property type="match status" value="2"/>
</dbReference>
<evidence type="ECO:0000256" key="3">
    <source>
        <dbReference type="ARBA" id="ARBA00022528"/>
    </source>
</evidence>
<evidence type="ECO:0000256" key="5">
    <source>
        <dbReference type="ARBA" id="ARBA00022801"/>
    </source>
</evidence>
<accession>A0A5C7H7M8</accession>
<evidence type="ECO:0000259" key="9">
    <source>
        <dbReference type="SMART" id="SM00642"/>
    </source>
</evidence>
<dbReference type="SMART" id="SM00642">
    <property type="entry name" value="Aamy"/>
    <property type="match status" value="1"/>
</dbReference>
<dbReference type="Gene3D" id="2.60.40.10">
    <property type="entry name" value="Immunoglobulins"/>
    <property type="match status" value="2"/>
</dbReference>
<dbReference type="InterPro" id="IPR044505">
    <property type="entry name" value="GlgX_Isoamylase_N_E_set"/>
</dbReference>
<evidence type="ECO:0000313" key="11">
    <source>
        <dbReference type="Proteomes" id="UP000323000"/>
    </source>
</evidence>
<dbReference type="InterPro" id="IPR017853">
    <property type="entry name" value="GH"/>
</dbReference>
<evidence type="ECO:0000256" key="1">
    <source>
        <dbReference type="ARBA" id="ARBA00004229"/>
    </source>
</evidence>
<dbReference type="PANTHER" id="PTHR43002">
    <property type="entry name" value="GLYCOGEN DEBRANCHING ENZYME"/>
    <property type="match status" value="1"/>
</dbReference>
<evidence type="ECO:0000313" key="10">
    <source>
        <dbReference type="EMBL" id="TXG52739.1"/>
    </source>
</evidence>
<dbReference type="InterPro" id="IPR013780">
    <property type="entry name" value="Glyco_hydro_b"/>
</dbReference>
<evidence type="ECO:0000256" key="6">
    <source>
        <dbReference type="ARBA" id="ARBA00022946"/>
    </source>
</evidence>
<dbReference type="FunFam" id="3.20.20.80:FF:000054">
    <property type="entry name" value="Glycogen debranching enzyme"/>
    <property type="match status" value="2"/>
</dbReference>
<dbReference type="CDD" id="cd02856">
    <property type="entry name" value="E_set_GDE_Isoamylase_N"/>
    <property type="match status" value="2"/>
</dbReference>
<comment type="similarity">
    <text evidence="2">Belongs to the glycosyl hydrolase 13 family.</text>
</comment>
<comment type="subcellular location">
    <subcellularLocation>
        <location evidence="1">Plastid</location>
        <location evidence="1">Chloroplast</location>
    </subcellularLocation>
</comment>
<dbReference type="InterPro" id="IPR048650">
    <property type="entry name" value="ISOA1-3-like_C"/>
</dbReference>
<dbReference type="InterPro" id="IPR004193">
    <property type="entry name" value="Glyco_hydro_13_N"/>
</dbReference>
<dbReference type="EMBL" id="VAHF01000010">
    <property type="protein sequence ID" value="TXG52739.1"/>
    <property type="molecule type" value="Genomic_DNA"/>
</dbReference>
<comment type="catalytic activity">
    <reaction evidence="7">
        <text>Hydrolysis of (1-&gt;6)-alpha-D-glucosidic branch linkages in glycogen, amylopectin and their beta-limit dextrins.</text>
        <dbReference type="EC" id="3.2.1.68"/>
    </reaction>
</comment>
<dbReference type="GO" id="GO:0019156">
    <property type="term" value="F:isoamylase activity"/>
    <property type="evidence" value="ECO:0007669"/>
    <property type="project" value="UniProtKB-EC"/>
</dbReference>
<keyword evidence="5" id="KW-0378">Hydrolase</keyword>